<feature type="region of interest" description="Disordered" evidence="1">
    <location>
        <begin position="1"/>
        <end position="41"/>
    </location>
</feature>
<evidence type="ECO:0000256" key="1">
    <source>
        <dbReference type="SAM" id="MobiDB-lite"/>
    </source>
</evidence>
<organism evidence="2 3">
    <name type="scientific">Mariniflexile litorale</name>
    <dbReference type="NCBI Taxonomy" id="3045158"/>
    <lineage>
        <taxon>Bacteria</taxon>
        <taxon>Pseudomonadati</taxon>
        <taxon>Bacteroidota</taxon>
        <taxon>Flavobacteriia</taxon>
        <taxon>Flavobacteriales</taxon>
        <taxon>Flavobacteriaceae</taxon>
        <taxon>Mariniflexile</taxon>
    </lineage>
</organism>
<feature type="compositionally biased region" description="Low complexity" evidence="1">
    <location>
        <begin position="12"/>
        <end position="22"/>
    </location>
</feature>
<dbReference type="Proteomes" id="UP001224325">
    <property type="component" value="Chromosome"/>
</dbReference>
<sequence>MSTENKELPPGTNKLTTVNTLNKGERMSPSPQTTNTPLPPAVSAVKNGTNIIITATVFVDEKDSLNSLEVYITSSLVGGTQGVYFVYDYVEETPTAVYPYTFSFNLPDSTNAIEKIKSFLWDEDPVTSRGTVTEVEGR</sequence>
<proteinExistence type="predicted"/>
<protein>
    <submittedName>
        <fullName evidence="2">Uncharacterized protein</fullName>
    </submittedName>
</protein>
<keyword evidence="3" id="KW-1185">Reference proteome</keyword>
<reference evidence="2" key="1">
    <citation type="submission" date="2024-04" db="EMBL/GenBank/DDBJ databases">
        <title>Mariniflexile litorale, isolated from the shallow sediments of the Sea of Japan.</title>
        <authorList>
            <person name="Romanenko L."/>
            <person name="Isaeva M."/>
        </authorList>
    </citation>
    <scope>NUCLEOTIDE SEQUENCE [LARGE SCALE GENOMIC DNA]</scope>
    <source>
        <strain evidence="2">KMM 9835</strain>
    </source>
</reference>
<dbReference type="RefSeq" id="WP_308990678.1">
    <property type="nucleotide sequence ID" value="NZ_CP155618.1"/>
</dbReference>
<evidence type="ECO:0000313" key="3">
    <source>
        <dbReference type="Proteomes" id="UP001224325"/>
    </source>
</evidence>
<name>A0AAU7EIF4_9FLAO</name>
<dbReference type="AlphaFoldDB" id="A0AAU7EIF4"/>
<dbReference type="KEGG" id="mlil:QLS71_004270"/>
<accession>A0AAU7EIF4</accession>
<evidence type="ECO:0000313" key="2">
    <source>
        <dbReference type="EMBL" id="XBL15236.1"/>
    </source>
</evidence>
<gene>
    <name evidence="2" type="ORF">QLS71_004270</name>
</gene>
<dbReference type="EMBL" id="CP155618">
    <property type="protein sequence ID" value="XBL15236.1"/>
    <property type="molecule type" value="Genomic_DNA"/>
</dbReference>